<dbReference type="GO" id="GO:0042626">
    <property type="term" value="F:ATPase-coupled transmembrane transporter activity"/>
    <property type="evidence" value="ECO:0007669"/>
    <property type="project" value="TreeGrafter"/>
</dbReference>
<dbReference type="OrthoDB" id="9805565at2"/>
<dbReference type="SMART" id="SM00382">
    <property type="entry name" value="AAA"/>
    <property type="match status" value="2"/>
</dbReference>
<dbReference type="InterPro" id="IPR003593">
    <property type="entry name" value="AAA+_ATPase"/>
</dbReference>
<feature type="domain" description="ABC transporter" evidence="5">
    <location>
        <begin position="2"/>
        <end position="240"/>
    </location>
</feature>
<dbReference type="PANTHER" id="PTHR43553">
    <property type="entry name" value="HEAVY METAL TRANSPORTER"/>
    <property type="match status" value="1"/>
</dbReference>
<keyword evidence="4 6" id="KW-0067">ATP-binding</keyword>
<dbReference type="PROSITE" id="PS00211">
    <property type="entry name" value="ABC_TRANSPORTER_1"/>
    <property type="match status" value="1"/>
</dbReference>
<dbReference type="EMBL" id="FUXC01000013">
    <property type="protein sequence ID" value="SKA02136.1"/>
    <property type="molecule type" value="Genomic_DNA"/>
</dbReference>
<dbReference type="GO" id="GO:0005524">
    <property type="term" value="F:ATP binding"/>
    <property type="evidence" value="ECO:0007669"/>
    <property type="project" value="UniProtKB-KW"/>
</dbReference>
<reference evidence="6 7" key="1">
    <citation type="submission" date="2017-02" db="EMBL/GenBank/DDBJ databases">
        <authorList>
            <person name="Peterson S.W."/>
        </authorList>
    </citation>
    <scope>NUCLEOTIDE SEQUENCE [LARGE SCALE GENOMIC DNA]</scope>
    <source>
        <strain evidence="6 7">ATCC BAA-909</strain>
    </source>
</reference>
<dbReference type="GeneID" id="303368178"/>
<accession>A0A1T4QES3</accession>
<dbReference type="CDD" id="cd03225">
    <property type="entry name" value="ABC_cobalt_CbiO_domain1"/>
    <property type="match status" value="2"/>
</dbReference>
<dbReference type="Pfam" id="PF00005">
    <property type="entry name" value="ABC_tran"/>
    <property type="match status" value="2"/>
</dbReference>
<evidence type="ECO:0000259" key="5">
    <source>
        <dbReference type="PROSITE" id="PS50893"/>
    </source>
</evidence>
<gene>
    <name evidence="6" type="ORF">SAMN02745152_01951</name>
</gene>
<dbReference type="RefSeq" id="WP_078931692.1">
    <property type="nucleotide sequence ID" value="NZ_FUXC01000013.1"/>
</dbReference>
<dbReference type="InterPro" id="IPR015856">
    <property type="entry name" value="ABC_transpr_CbiO/EcfA_su"/>
</dbReference>
<dbReference type="Gene3D" id="3.40.50.300">
    <property type="entry name" value="P-loop containing nucleotide triphosphate hydrolases"/>
    <property type="match status" value="2"/>
</dbReference>
<dbReference type="PANTHER" id="PTHR43553:SF24">
    <property type="entry name" value="ENERGY-COUPLING FACTOR TRANSPORTER ATP-BINDING PROTEIN ECFA1"/>
    <property type="match status" value="1"/>
</dbReference>
<dbReference type="PROSITE" id="PS50893">
    <property type="entry name" value="ABC_TRANSPORTER_2"/>
    <property type="match status" value="2"/>
</dbReference>
<dbReference type="InterPro" id="IPR027417">
    <property type="entry name" value="P-loop_NTPase"/>
</dbReference>
<keyword evidence="3" id="KW-0547">Nucleotide-binding</keyword>
<keyword evidence="7" id="KW-1185">Reference proteome</keyword>
<dbReference type="InterPro" id="IPR003439">
    <property type="entry name" value="ABC_transporter-like_ATP-bd"/>
</dbReference>
<feature type="domain" description="ABC transporter" evidence="5">
    <location>
        <begin position="253"/>
        <end position="458"/>
    </location>
</feature>
<evidence type="ECO:0000313" key="7">
    <source>
        <dbReference type="Proteomes" id="UP000190395"/>
    </source>
</evidence>
<proteinExistence type="inferred from homology"/>
<comment type="similarity">
    <text evidence="1">Belongs to the ABC transporter superfamily.</text>
</comment>
<dbReference type="Proteomes" id="UP000190395">
    <property type="component" value="Unassembled WGS sequence"/>
</dbReference>
<dbReference type="InterPro" id="IPR050095">
    <property type="entry name" value="ECF_ABC_transporter_ATP-bd"/>
</dbReference>
<evidence type="ECO:0000256" key="3">
    <source>
        <dbReference type="ARBA" id="ARBA00022741"/>
    </source>
</evidence>
<protein>
    <submittedName>
        <fullName evidence="6">Energy-coupling factor transport system ATP-binding protein</fullName>
    </submittedName>
</protein>
<organism evidence="6 7">
    <name type="scientific">Treponema berlinense</name>
    <dbReference type="NCBI Taxonomy" id="225004"/>
    <lineage>
        <taxon>Bacteria</taxon>
        <taxon>Pseudomonadati</taxon>
        <taxon>Spirochaetota</taxon>
        <taxon>Spirochaetia</taxon>
        <taxon>Spirochaetales</taxon>
        <taxon>Treponemataceae</taxon>
        <taxon>Treponema</taxon>
    </lineage>
</organism>
<evidence type="ECO:0000256" key="2">
    <source>
        <dbReference type="ARBA" id="ARBA00022448"/>
    </source>
</evidence>
<dbReference type="GO" id="GO:0043190">
    <property type="term" value="C:ATP-binding cassette (ABC) transporter complex"/>
    <property type="evidence" value="ECO:0007669"/>
    <property type="project" value="TreeGrafter"/>
</dbReference>
<evidence type="ECO:0000313" key="6">
    <source>
        <dbReference type="EMBL" id="SKA02136.1"/>
    </source>
</evidence>
<dbReference type="STRING" id="225004.SAMN02745152_01951"/>
<dbReference type="GO" id="GO:0016887">
    <property type="term" value="F:ATP hydrolysis activity"/>
    <property type="evidence" value="ECO:0007669"/>
    <property type="project" value="InterPro"/>
</dbReference>
<dbReference type="AlphaFoldDB" id="A0A1T4QES3"/>
<dbReference type="NCBIfam" id="NF010167">
    <property type="entry name" value="PRK13648.1"/>
    <property type="match status" value="2"/>
</dbReference>
<name>A0A1T4QES3_9SPIR</name>
<keyword evidence="2" id="KW-0813">Transport</keyword>
<evidence type="ECO:0000256" key="1">
    <source>
        <dbReference type="ARBA" id="ARBA00005417"/>
    </source>
</evidence>
<evidence type="ECO:0000256" key="4">
    <source>
        <dbReference type="ARBA" id="ARBA00022840"/>
    </source>
</evidence>
<sequence length="458" mass="51340">MIEFKNVSFSYLSTDNKKIDVLDNMNFKIEDGSFVAIAGENGSGKSTAAKLMNVLLTPSSGSIFIDGLETSKKENLAKIRRIEGFVFQNPDTQLLNSFVEEEVAFMSENLGFEADKIEENVINALKDCGIEEIRHSQIQTLPAGKKQLVAIAAAIASQPKIMIFDEPTAFLDETERKTVLELIKKIHSEKKITVILITHHPDEAELADFILQIEKGKIVFDSNYFSDENKSSISEFKERFLPYKTIFMENRKIQENENSQDELCLKVQDVSGISFELKKGETVFIEGNSGCGKSALLKTIKGFLIPDRGEVVYKGKNINSKKFDRRNYFLKTGICFQVAEQNLFAETVLDDVSYGLKNLGFDENSAIKKSKEMLLRLNFPEKLFSVSPNCLSGGQKRVVAIAGILVMEPEILLLDESDAGLDYKFVNAITETVSFMQKTNGMCCVIATNSRQNKNQRL</sequence>
<dbReference type="SUPFAM" id="SSF52540">
    <property type="entry name" value="P-loop containing nucleoside triphosphate hydrolases"/>
    <property type="match status" value="2"/>
</dbReference>
<dbReference type="InterPro" id="IPR017871">
    <property type="entry name" value="ABC_transporter-like_CS"/>
</dbReference>